<keyword evidence="2" id="KW-1185">Reference proteome</keyword>
<dbReference type="RefSeq" id="WP_157129796.1">
    <property type="nucleotide sequence ID" value="NZ_CP063197.1"/>
</dbReference>
<geneLocation type="plasmid" evidence="1 2">
    <name>pTH1</name>
</geneLocation>
<dbReference type="AlphaFoldDB" id="A0AA97M6I2"/>
<sequence>MNRHHCPTSIPSPVALWAAAVVHDECPKGGDHAWLTSGTLTSCSRCGKIRW</sequence>
<evidence type="ECO:0000313" key="1">
    <source>
        <dbReference type="EMBL" id="UOE22286.1"/>
    </source>
</evidence>
<accession>A0AA97M6I2</accession>
<dbReference type="KEGG" id="thao:NI17_024045"/>
<reference evidence="1" key="1">
    <citation type="submission" date="2020-10" db="EMBL/GenBank/DDBJ databases">
        <title>De novo genome project of the cellulose decomposer Thermobifida halotolerans type strain.</title>
        <authorList>
            <person name="Nagy I."/>
            <person name="Horvath B."/>
            <person name="Kukolya J."/>
            <person name="Nagy I."/>
            <person name="Orsini M."/>
        </authorList>
    </citation>
    <scope>NUCLEOTIDE SEQUENCE</scope>
    <source>
        <strain evidence="1">DSM 44931</strain>
        <plasmid evidence="1">pTH1</plasmid>
    </source>
</reference>
<keyword evidence="1" id="KW-0614">Plasmid</keyword>
<organism evidence="1 2">
    <name type="scientific">Thermobifida halotolerans</name>
    <dbReference type="NCBI Taxonomy" id="483545"/>
    <lineage>
        <taxon>Bacteria</taxon>
        <taxon>Bacillati</taxon>
        <taxon>Actinomycetota</taxon>
        <taxon>Actinomycetes</taxon>
        <taxon>Streptosporangiales</taxon>
        <taxon>Nocardiopsidaceae</taxon>
        <taxon>Thermobifida</taxon>
    </lineage>
</organism>
<gene>
    <name evidence="1" type="ORF">NI17_024045</name>
</gene>
<name>A0AA97M6I2_9ACTN</name>
<protein>
    <submittedName>
        <fullName evidence="1">Uncharacterized protein</fullName>
    </submittedName>
</protein>
<dbReference type="EMBL" id="CP063197">
    <property type="protein sequence ID" value="UOE22286.1"/>
    <property type="molecule type" value="Genomic_DNA"/>
</dbReference>
<evidence type="ECO:0000313" key="2">
    <source>
        <dbReference type="Proteomes" id="UP000265719"/>
    </source>
</evidence>
<dbReference type="Proteomes" id="UP000265719">
    <property type="component" value="Plasmid pTH1"/>
</dbReference>
<proteinExistence type="predicted"/>